<evidence type="ECO:0000313" key="2">
    <source>
        <dbReference type="Proteomes" id="UP000019225"/>
    </source>
</evidence>
<dbReference type="RefSeq" id="WP_025358590.1">
    <property type="nucleotide sequence ID" value="NZ_CP007155.1"/>
</dbReference>
<organism evidence="1 2">
    <name type="scientific">Kutzneria albida DSM 43870</name>
    <dbReference type="NCBI Taxonomy" id="1449976"/>
    <lineage>
        <taxon>Bacteria</taxon>
        <taxon>Bacillati</taxon>
        <taxon>Actinomycetota</taxon>
        <taxon>Actinomycetes</taxon>
        <taxon>Pseudonocardiales</taxon>
        <taxon>Pseudonocardiaceae</taxon>
        <taxon>Kutzneria</taxon>
    </lineage>
</organism>
<dbReference type="Proteomes" id="UP000019225">
    <property type="component" value="Chromosome"/>
</dbReference>
<name>W5WCG7_9PSEU</name>
<accession>W5WCG7</accession>
<gene>
    <name evidence="1" type="ORF">KALB_5225</name>
</gene>
<dbReference type="EMBL" id="CP007155">
    <property type="protein sequence ID" value="AHH98587.1"/>
    <property type="molecule type" value="Genomic_DNA"/>
</dbReference>
<dbReference type="eggNOG" id="ENOG5031RNQ">
    <property type="taxonomic scope" value="Bacteria"/>
</dbReference>
<protein>
    <submittedName>
        <fullName evidence="1">Uncharacterized protein</fullName>
    </submittedName>
</protein>
<dbReference type="OrthoDB" id="4172251at2"/>
<reference evidence="1 2" key="1">
    <citation type="journal article" date="2014" name="BMC Genomics">
        <title>Complete genome sequence of producer of the glycopeptide antibiotic Aculeximycin Kutzneria albida DSM 43870T, a representative of minor genus of Pseudonocardiaceae.</title>
        <authorList>
            <person name="Rebets Y."/>
            <person name="Tokovenko B."/>
            <person name="Lushchyk I."/>
            <person name="Ruckert C."/>
            <person name="Zaburannyi N."/>
            <person name="Bechthold A."/>
            <person name="Kalinowski J."/>
            <person name="Luzhetskyy A."/>
        </authorList>
    </citation>
    <scope>NUCLEOTIDE SEQUENCE [LARGE SCALE GENOMIC DNA]</scope>
    <source>
        <strain evidence="1">DSM 43870</strain>
    </source>
</reference>
<dbReference type="KEGG" id="kal:KALB_5225"/>
<evidence type="ECO:0000313" key="1">
    <source>
        <dbReference type="EMBL" id="AHH98587.1"/>
    </source>
</evidence>
<dbReference type="AlphaFoldDB" id="W5WCG7"/>
<sequence>MLITGLAPEEVERLGQAYLTALADDLSADPDRFGLRHSLERAGHALVDLLEAINRHGPAFMAPLVGDTAEERRDAFVAHFTNHVTDSVGLTVDAVVRQVAADTAQTLLDQSPRLRSAVESGVNSGAVIDNDVFCAIYNFFFADAVTTFLRSVIAAKITLLVPVLPAVDPAGHIAGWIADKLTAVVPTPCQRQGTTTNGSSLADLGRSMVKEAVERVLGLPAGGQS</sequence>
<proteinExistence type="predicted"/>
<keyword evidence="2" id="KW-1185">Reference proteome</keyword>
<dbReference type="HOGENOM" id="CLU_1194355_0_0_11"/>